<evidence type="ECO:0000313" key="9">
    <source>
        <dbReference type="Proteomes" id="UP000298642"/>
    </source>
</evidence>
<dbReference type="InterPro" id="IPR005471">
    <property type="entry name" value="Tscrpt_reg_IclR_N"/>
</dbReference>
<proteinExistence type="predicted"/>
<dbReference type="Pfam" id="PF09339">
    <property type="entry name" value="HTH_IclR"/>
    <property type="match status" value="1"/>
</dbReference>
<accession>A0A4D7AK85</accession>
<comment type="function">
    <text evidence="4">May be an activator protein for the gylABX operon.</text>
</comment>
<keyword evidence="9" id="KW-1185">Reference proteome</keyword>
<dbReference type="AlphaFoldDB" id="A0A4D7AK85"/>
<dbReference type="InterPro" id="IPR036390">
    <property type="entry name" value="WH_DNA-bd_sf"/>
</dbReference>
<dbReference type="InterPro" id="IPR014757">
    <property type="entry name" value="Tscrpt_reg_IclR_C"/>
</dbReference>
<dbReference type="GO" id="GO:0003700">
    <property type="term" value="F:DNA-binding transcription factor activity"/>
    <property type="evidence" value="ECO:0007669"/>
    <property type="project" value="TreeGrafter"/>
</dbReference>
<dbReference type="PANTHER" id="PTHR30136">
    <property type="entry name" value="HELIX-TURN-HELIX TRANSCRIPTIONAL REGULATOR, ICLR FAMILY"/>
    <property type="match status" value="1"/>
</dbReference>
<dbReference type="InterPro" id="IPR029016">
    <property type="entry name" value="GAF-like_dom_sf"/>
</dbReference>
<dbReference type="EMBL" id="CP034413">
    <property type="protein sequence ID" value="QCI59439.1"/>
    <property type="molecule type" value="Genomic_DNA"/>
</dbReference>
<dbReference type="InterPro" id="IPR036388">
    <property type="entry name" value="WH-like_DNA-bd_sf"/>
</dbReference>
<evidence type="ECO:0000256" key="4">
    <source>
        <dbReference type="ARBA" id="ARBA00058938"/>
    </source>
</evidence>
<keyword evidence="2" id="KW-0238">DNA-binding</keyword>
<dbReference type="Proteomes" id="UP000298642">
    <property type="component" value="Chromosome"/>
</dbReference>
<keyword evidence="3" id="KW-0804">Transcription</keyword>
<feature type="domain" description="HTH iclR-type" evidence="6">
    <location>
        <begin position="6"/>
        <end position="68"/>
    </location>
</feature>
<reference evidence="9" key="1">
    <citation type="submission" date="2018-12" db="EMBL/GenBank/DDBJ databases">
        <title>Dusodibacter welbiota gen. nov., sp. nov., isolated from human faeces and emended description of the Oscillibacter genus.</title>
        <authorList>
            <person name="Le Roy T."/>
            <person name="Van der Smissen P."/>
            <person name="Delzenne N."/>
            <person name="Muccioli G."/>
            <person name="Collet J.F."/>
            <person name="Cani P.D."/>
        </authorList>
    </citation>
    <scope>NUCLEOTIDE SEQUENCE [LARGE SCALE GENOMIC DNA]</scope>
    <source>
        <strain evidence="9">J115</strain>
    </source>
</reference>
<dbReference type="Pfam" id="PF01614">
    <property type="entry name" value="IclR_C"/>
    <property type="match status" value="1"/>
</dbReference>
<dbReference type="GO" id="GO:0045892">
    <property type="term" value="P:negative regulation of DNA-templated transcription"/>
    <property type="evidence" value="ECO:0007669"/>
    <property type="project" value="TreeGrafter"/>
</dbReference>
<dbReference type="KEGG" id="obj:EIO64_09630"/>
<gene>
    <name evidence="8" type="ORF">EIO64_09630</name>
</gene>
<organism evidence="8 9">
    <name type="scientific">Dysosmobacter welbionis</name>
    <dbReference type="NCBI Taxonomy" id="2093857"/>
    <lineage>
        <taxon>Bacteria</taxon>
        <taxon>Bacillati</taxon>
        <taxon>Bacillota</taxon>
        <taxon>Clostridia</taxon>
        <taxon>Eubacteriales</taxon>
        <taxon>Oscillospiraceae</taxon>
        <taxon>Dysosmobacter</taxon>
    </lineage>
</organism>
<dbReference type="PROSITE" id="PS51078">
    <property type="entry name" value="ICLR_ED"/>
    <property type="match status" value="1"/>
</dbReference>
<keyword evidence="1" id="KW-0805">Transcription regulation</keyword>
<sequence length="254" mass="28251">MAKEQVSSILRALEILECFMDNETEWTLKRLVAQLDLPTTTVHRQLSTLTDRGYLVQDPVRKSYRVGPRLLLLSSTVLSHSDLRSTARPELEKLSATVKETINLSVMLDREIFYLDKVETFRSVVCNTKVGTRAPAHATSGGKIMLAFHDPDYVDAYCRDLPQMQRLTDRTVFSPDLLREQLAQARINGFAIDDGEIEPGLICVGAPIFGLDQTVVAAVSIAGPTFRMKEELDVMTRAVKATAANISRLMGGRP</sequence>
<evidence type="ECO:0000259" key="6">
    <source>
        <dbReference type="PROSITE" id="PS51077"/>
    </source>
</evidence>
<dbReference type="InterPro" id="IPR050707">
    <property type="entry name" value="HTH_MetabolicPath_Reg"/>
</dbReference>
<dbReference type="Gene3D" id="3.30.450.40">
    <property type="match status" value="1"/>
</dbReference>
<protein>
    <recommendedName>
        <fullName evidence="5">Glycerol operon regulatory protein</fullName>
    </recommendedName>
</protein>
<evidence type="ECO:0000256" key="3">
    <source>
        <dbReference type="ARBA" id="ARBA00023163"/>
    </source>
</evidence>
<dbReference type="SMART" id="SM00346">
    <property type="entry name" value="HTH_ICLR"/>
    <property type="match status" value="1"/>
</dbReference>
<evidence type="ECO:0000259" key="7">
    <source>
        <dbReference type="PROSITE" id="PS51078"/>
    </source>
</evidence>
<dbReference type="PANTHER" id="PTHR30136:SF35">
    <property type="entry name" value="HTH-TYPE TRANSCRIPTIONAL REGULATOR RV1719"/>
    <property type="match status" value="1"/>
</dbReference>
<feature type="domain" description="IclR-ED" evidence="7">
    <location>
        <begin position="69"/>
        <end position="252"/>
    </location>
</feature>
<evidence type="ECO:0000313" key="8">
    <source>
        <dbReference type="EMBL" id="QCI59439.1"/>
    </source>
</evidence>
<evidence type="ECO:0000256" key="1">
    <source>
        <dbReference type="ARBA" id="ARBA00023015"/>
    </source>
</evidence>
<name>A0A4D7AK85_9FIRM</name>
<dbReference type="SUPFAM" id="SSF46785">
    <property type="entry name" value="Winged helix' DNA-binding domain"/>
    <property type="match status" value="1"/>
</dbReference>
<dbReference type="Gene3D" id="1.10.10.10">
    <property type="entry name" value="Winged helix-like DNA-binding domain superfamily/Winged helix DNA-binding domain"/>
    <property type="match status" value="1"/>
</dbReference>
<dbReference type="RefSeq" id="WP_025544391.1">
    <property type="nucleotide sequence ID" value="NZ_CP034413.3"/>
</dbReference>
<dbReference type="GO" id="GO:0003677">
    <property type="term" value="F:DNA binding"/>
    <property type="evidence" value="ECO:0007669"/>
    <property type="project" value="UniProtKB-KW"/>
</dbReference>
<evidence type="ECO:0000256" key="2">
    <source>
        <dbReference type="ARBA" id="ARBA00023125"/>
    </source>
</evidence>
<dbReference type="FunFam" id="1.10.10.10:FF:000056">
    <property type="entry name" value="IclR family transcriptional regulator"/>
    <property type="match status" value="1"/>
</dbReference>
<evidence type="ECO:0000256" key="5">
    <source>
        <dbReference type="ARBA" id="ARBA00070406"/>
    </source>
</evidence>
<dbReference type="SUPFAM" id="SSF55781">
    <property type="entry name" value="GAF domain-like"/>
    <property type="match status" value="1"/>
</dbReference>
<dbReference type="PROSITE" id="PS51077">
    <property type="entry name" value="HTH_ICLR"/>
    <property type="match status" value="1"/>
</dbReference>